<proteinExistence type="predicted"/>
<comment type="caution">
    <text evidence="2">The sequence shown here is derived from an EMBL/GenBank/DDBJ whole genome shotgun (WGS) entry which is preliminary data.</text>
</comment>
<gene>
    <name evidence="2" type="ORF">Adt_12870</name>
</gene>
<dbReference type="PANTHER" id="PTHR33144">
    <property type="entry name" value="OS10G0409366 PROTEIN-RELATED"/>
    <property type="match status" value="1"/>
</dbReference>
<reference evidence="3" key="1">
    <citation type="submission" date="2024-07" db="EMBL/GenBank/DDBJ databases">
        <title>Two chromosome-level genome assemblies of Korean endemic species Abeliophyllum distichum and Forsythia ovata (Oleaceae).</title>
        <authorList>
            <person name="Jang H."/>
        </authorList>
    </citation>
    <scope>NUCLEOTIDE SEQUENCE [LARGE SCALE GENOMIC DNA]</scope>
</reference>
<protein>
    <submittedName>
        <fullName evidence="2">Plant transposase</fullName>
    </submittedName>
</protein>
<name>A0ABD1TVM8_9LAMI</name>
<evidence type="ECO:0000313" key="3">
    <source>
        <dbReference type="Proteomes" id="UP001604336"/>
    </source>
</evidence>
<dbReference type="InterPro" id="IPR004252">
    <property type="entry name" value="Probable_transposase_24"/>
</dbReference>
<evidence type="ECO:0000256" key="1">
    <source>
        <dbReference type="SAM" id="MobiDB-lite"/>
    </source>
</evidence>
<dbReference type="PANTHER" id="PTHR33144:SF52">
    <property type="match status" value="1"/>
</dbReference>
<organism evidence="2 3">
    <name type="scientific">Abeliophyllum distichum</name>
    <dbReference type="NCBI Taxonomy" id="126358"/>
    <lineage>
        <taxon>Eukaryota</taxon>
        <taxon>Viridiplantae</taxon>
        <taxon>Streptophyta</taxon>
        <taxon>Embryophyta</taxon>
        <taxon>Tracheophyta</taxon>
        <taxon>Spermatophyta</taxon>
        <taxon>Magnoliopsida</taxon>
        <taxon>eudicotyledons</taxon>
        <taxon>Gunneridae</taxon>
        <taxon>Pentapetalae</taxon>
        <taxon>asterids</taxon>
        <taxon>lamiids</taxon>
        <taxon>Lamiales</taxon>
        <taxon>Oleaceae</taxon>
        <taxon>Forsythieae</taxon>
        <taxon>Abeliophyllum</taxon>
    </lineage>
</organism>
<keyword evidence="3" id="KW-1185">Reference proteome</keyword>
<dbReference type="EMBL" id="JBFOLK010000004">
    <property type="protein sequence ID" value="KAL2516623.1"/>
    <property type="molecule type" value="Genomic_DNA"/>
</dbReference>
<feature type="compositionally biased region" description="Basic and acidic residues" evidence="1">
    <location>
        <begin position="349"/>
        <end position="360"/>
    </location>
</feature>
<feature type="region of interest" description="Disordered" evidence="1">
    <location>
        <begin position="330"/>
        <end position="360"/>
    </location>
</feature>
<feature type="compositionally biased region" description="Polar residues" evidence="1">
    <location>
        <begin position="38"/>
        <end position="49"/>
    </location>
</feature>
<feature type="compositionally biased region" description="Polar residues" evidence="1">
    <location>
        <begin position="335"/>
        <end position="348"/>
    </location>
</feature>
<dbReference type="Proteomes" id="UP001604336">
    <property type="component" value="Unassembled WGS sequence"/>
</dbReference>
<dbReference type="AlphaFoldDB" id="A0ABD1TVM8"/>
<feature type="region of interest" description="Disordered" evidence="1">
    <location>
        <begin position="1"/>
        <end position="68"/>
    </location>
</feature>
<evidence type="ECO:0000313" key="2">
    <source>
        <dbReference type="EMBL" id="KAL2516623.1"/>
    </source>
</evidence>
<sequence length="360" mass="40841">MAKRKSRGRTMLDTISNASTSHRDTEITPPTPDALVDSNGNTSPSNTDENANKRRGRGPARGPRIDPGKKLELEWNDLMQPVGPNRDQFMSYLGKIARNGMRLPLTYAHWSDVPEGILDYIWNEIQETTNAPPAYRNNCLKSIDAKWRNWKSRVKTKYFSGITKEECLTMVPKEIDAQQWKILVEYWGTKEVMEATEKNKRNREQVGPPHRTGRKSCANIRREEQFNEKIYEALVNEEDSVELRDCIFAKVVGDDGHGHIRTMGSGVTPSQLNHKKNALSELDALTRTIEENCIKKCAEDNAERMKAYDDELAHLHSQIELMQSKLAPTGAQVMEASNSHTNGNASEQVHSRSQQEEVSH</sequence>
<dbReference type="Pfam" id="PF03004">
    <property type="entry name" value="Transposase_24"/>
    <property type="match status" value="1"/>
</dbReference>
<accession>A0ABD1TVM8</accession>